<dbReference type="GO" id="GO:0080132">
    <property type="term" value="F:fatty acid 2-hydroxylase activity"/>
    <property type="evidence" value="ECO:0007669"/>
    <property type="project" value="InterPro"/>
</dbReference>
<dbReference type="OrthoDB" id="2204368at2759"/>
<evidence type="ECO:0000313" key="10">
    <source>
        <dbReference type="Proteomes" id="UP000053660"/>
    </source>
</evidence>
<keyword evidence="5" id="KW-0560">Oxidoreductase</keyword>
<evidence type="ECO:0000256" key="4">
    <source>
        <dbReference type="ARBA" id="ARBA00022989"/>
    </source>
</evidence>
<dbReference type="InterPro" id="IPR014430">
    <property type="entry name" value="Scs7"/>
</dbReference>
<feature type="transmembrane region" description="Helical" evidence="8">
    <location>
        <begin position="61"/>
        <end position="81"/>
    </location>
</feature>
<evidence type="ECO:0000256" key="7">
    <source>
        <dbReference type="ARBA" id="ARBA00023136"/>
    </source>
</evidence>
<keyword evidence="2 8" id="KW-0812">Transmembrane</keyword>
<organism evidence="9 10">
    <name type="scientific">Oesophagostomum dentatum</name>
    <name type="common">Nodular worm</name>
    <dbReference type="NCBI Taxonomy" id="61180"/>
    <lineage>
        <taxon>Eukaryota</taxon>
        <taxon>Metazoa</taxon>
        <taxon>Ecdysozoa</taxon>
        <taxon>Nematoda</taxon>
        <taxon>Chromadorea</taxon>
        <taxon>Rhabditida</taxon>
        <taxon>Rhabditina</taxon>
        <taxon>Rhabditomorpha</taxon>
        <taxon>Strongyloidea</taxon>
        <taxon>Strongylidae</taxon>
        <taxon>Oesophagostomum</taxon>
    </lineage>
</organism>
<sequence length="99" mass="11875">MLDRYDVENFQKNDPTLDSKAGVLRRVGNLGNDYWMWIHQPYEGTLRLFDSDFLESLTRTSWWVVPAVWLPIVILFSMFAMSDMYHRWEKILNCMLLLL</sequence>
<reference evidence="9 10" key="1">
    <citation type="submission" date="2014-03" db="EMBL/GenBank/DDBJ databases">
        <title>Draft genome of the hookworm Oesophagostomum dentatum.</title>
        <authorList>
            <person name="Mitreva M."/>
        </authorList>
    </citation>
    <scope>NUCLEOTIDE SEQUENCE [LARGE SCALE GENOMIC DNA]</scope>
    <source>
        <strain evidence="9 10">OD-Hann</strain>
    </source>
</reference>
<proteinExistence type="predicted"/>
<gene>
    <name evidence="9" type="ORF">OESDEN_08152</name>
</gene>
<dbReference type="EMBL" id="KN551673">
    <property type="protein sequence ID" value="KHJ91969.1"/>
    <property type="molecule type" value="Genomic_DNA"/>
</dbReference>
<evidence type="ECO:0000256" key="2">
    <source>
        <dbReference type="ARBA" id="ARBA00022692"/>
    </source>
</evidence>
<keyword evidence="3" id="KW-0256">Endoplasmic reticulum</keyword>
<protein>
    <submittedName>
        <fullName evidence="9">Uncharacterized protein</fullName>
    </submittedName>
</protein>
<evidence type="ECO:0000313" key="9">
    <source>
        <dbReference type="EMBL" id="KHJ91969.1"/>
    </source>
</evidence>
<keyword evidence="4 8" id="KW-1133">Transmembrane helix</keyword>
<comment type="subcellular location">
    <subcellularLocation>
        <location evidence="1">Endoplasmic reticulum membrane</location>
        <topology evidence="1">Multi-pass membrane protein</topology>
    </subcellularLocation>
</comment>
<dbReference type="GO" id="GO:0005789">
    <property type="term" value="C:endoplasmic reticulum membrane"/>
    <property type="evidence" value="ECO:0007669"/>
    <property type="project" value="UniProtKB-SubCell"/>
</dbReference>
<accession>A0A0B1T408</accession>
<dbReference type="PANTHER" id="PTHR12863:SF1">
    <property type="entry name" value="FATTY ACID 2-HYDROXYLASE"/>
    <property type="match status" value="1"/>
</dbReference>
<keyword evidence="7 8" id="KW-0472">Membrane</keyword>
<dbReference type="Proteomes" id="UP000053660">
    <property type="component" value="Unassembled WGS sequence"/>
</dbReference>
<dbReference type="PANTHER" id="PTHR12863">
    <property type="entry name" value="FATTY ACID HYDROXYLASE"/>
    <property type="match status" value="1"/>
</dbReference>
<dbReference type="GO" id="GO:0006631">
    <property type="term" value="P:fatty acid metabolic process"/>
    <property type="evidence" value="ECO:0007669"/>
    <property type="project" value="TreeGrafter"/>
</dbReference>
<evidence type="ECO:0000256" key="3">
    <source>
        <dbReference type="ARBA" id="ARBA00022824"/>
    </source>
</evidence>
<evidence type="ECO:0000256" key="1">
    <source>
        <dbReference type="ARBA" id="ARBA00004477"/>
    </source>
</evidence>
<evidence type="ECO:0000256" key="5">
    <source>
        <dbReference type="ARBA" id="ARBA00023002"/>
    </source>
</evidence>
<name>A0A0B1T408_OESDE</name>
<keyword evidence="6" id="KW-0443">Lipid metabolism</keyword>
<evidence type="ECO:0000256" key="6">
    <source>
        <dbReference type="ARBA" id="ARBA00023098"/>
    </source>
</evidence>
<dbReference type="AlphaFoldDB" id="A0A0B1T408"/>
<keyword evidence="10" id="KW-1185">Reference proteome</keyword>
<evidence type="ECO:0000256" key="8">
    <source>
        <dbReference type="SAM" id="Phobius"/>
    </source>
</evidence>